<name>A0A810PXW8_9FIRM</name>
<dbReference type="Proteomes" id="UP000681343">
    <property type="component" value="Chromosome"/>
</dbReference>
<sequence length="231" mass="27189">MPLPREFKSEIEKYCNNHLAPDLWYENEFSVIQDANLKKRIIAEFKSIRFAYKLYEGIGAEGENLMFEVRNQILAYASIYEVVIENVIDTYYSDTPEFESLMYHEMPIRIDIPEHKQCELQSALSHDGKTIVPYYIAKKKREKAKVRFDEKCRTAEKLGLIHKYANESGEEIDLPAEIIEIYSYRNGIHILAEQRKGITYELDLSKKAYRRMRPFIDQIKERLMADGKLSS</sequence>
<gene>
    <name evidence="1" type="ORF">MM35RIKEN_12570</name>
</gene>
<dbReference type="EMBL" id="AP023415">
    <property type="protein sequence ID" value="BCK79065.1"/>
    <property type="molecule type" value="Genomic_DNA"/>
</dbReference>
<accession>A0A810PXW8</accession>
<dbReference type="RefSeq" id="WP_212820260.1">
    <property type="nucleotide sequence ID" value="NZ_AP023415.1"/>
</dbReference>
<evidence type="ECO:0000313" key="1">
    <source>
        <dbReference type="EMBL" id="BCK79065.1"/>
    </source>
</evidence>
<dbReference type="AlphaFoldDB" id="A0A810PXW8"/>
<proteinExistence type="predicted"/>
<protein>
    <submittedName>
        <fullName evidence="1">Uncharacterized protein</fullName>
    </submittedName>
</protein>
<reference evidence="1" key="1">
    <citation type="submission" date="2020-09" db="EMBL/GenBank/DDBJ databases">
        <title>New species isolated from human feces.</title>
        <authorList>
            <person name="Kitahara M."/>
            <person name="Shigeno Y."/>
            <person name="Shime M."/>
            <person name="Matsumoto Y."/>
            <person name="Nakamura S."/>
            <person name="Motooka D."/>
            <person name="Fukuoka S."/>
            <person name="Nishikawa H."/>
            <person name="Benno Y."/>
        </authorList>
    </citation>
    <scope>NUCLEOTIDE SEQUENCE</scope>
    <source>
        <strain evidence="1">MM35</strain>
    </source>
</reference>
<evidence type="ECO:0000313" key="2">
    <source>
        <dbReference type="Proteomes" id="UP000681343"/>
    </source>
</evidence>
<organism evidence="1 2">
    <name type="scientific">Vescimonas fastidiosa</name>
    <dbReference type="NCBI Taxonomy" id="2714353"/>
    <lineage>
        <taxon>Bacteria</taxon>
        <taxon>Bacillati</taxon>
        <taxon>Bacillota</taxon>
        <taxon>Clostridia</taxon>
        <taxon>Eubacteriales</taxon>
        <taxon>Oscillospiraceae</taxon>
        <taxon>Vescimonas</taxon>
    </lineage>
</organism>
<dbReference type="KEGG" id="vfa:MM35RIKEN_12570"/>
<keyword evidence="2" id="KW-1185">Reference proteome</keyword>